<feature type="region of interest" description="Disordered" evidence="1">
    <location>
        <begin position="1"/>
        <end position="21"/>
    </location>
</feature>
<reference evidence="3" key="2">
    <citation type="submission" date="2021-09" db="EMBL/GenBank/DDBJ databases">
        <authorList>
            <person name="Gilroy R."/>
        </authorList>
    </citation>
    <scope>NUCLEOTIDE SEQUENCE</scope>
    <source>
        <strain evidence="3">ChiGjej3B3-7470</strain>
    </source>
</reference>
<keyword evidence="3" id="KW-0969">Cilium</keyword>
<accession>A0A921EQ64</accession>
<organism evidence="3 4">
    <name type="scientific">Tessaracoccus flavescens</name>
    <dbReference type="NCBI Taxonomy" id="399497"/>
    <lineage>
        <taxon>Bacteria</taxon>
        <taxon>Bacillati</taxon>
        <taxon>Actinomycetota</taxon>
        <taxon>Actinomycetes</taxon>
        <taxon>Propionibacteriales</taxon>
        <taxon>Propionibacteriaceae</taxon>
        <taxon>Tessaracoccus</taxon>
    </lineage>
</organism>
<keyword evidence="3" id="KW-0282">Flagellum</keyword>
<sequence length="213" mass="21706">MHSQRPSKPDITPPAAPRPEAVKLRARRSPKLIALGVLLVVLGGLGAAALYLSNVDMRSVVVMSQTVQRGDVVERGSLGIVDVPGNFDVPTIDESQLGSLVGQRALTDLPHGAFPQLSSVGEDPLPAGQSLVGLRLPLGRVPASHLPPGSAVRVVGLIEGVETSTPAVVATAPTLLDDGLTYSVDVSVADADADAVARLAATDQAAIVVVGGS</sequence>
<evidence type="ECO:0000256" key="2">
    <source>
        <dbReference type="SAM" id="Phobius"/>
    </source>
</evidence>
<dbReference type="AlphaFoldDB" id="A0A921EQ64"/>
<keyword evidence="2" id="KW-0472">Membrane</keyword>
<proteinExistence type="predicted"/>
<feature type="transmembrane region" description="Helical" evidence="2">
    <location>
        <begin position="32"/>
        <end position="52"/>
    </location>
</feature>
<keyword evidence="2" id="KW-0812">Transmembrane</keyword>
<dbReference type="EMBL" id="DYZF01000146">
    <property type="protein sequence ID" value="HJE51481.1"/>
    <property type="molecule type" value="Genomic_DNA"/>
</dbReference>
<keyword evidence="3" id="KW-0966">Cell projection</keyword>
<evidence type="ECO:0000313" key="3">
    <source>
        <dbReference type="EMBL" id="HJE51481.1"/>
    </source>
</evidence>
<evidence type="ECO:0000256" key="1">
    <source>
        <dbReference type="SAM" id="MobiDB-lite"/>
    </source>
</evidence>
<keyword evidence="2" id="KW-1133">Transmembrane helix</keyword>
<gene>
    <name evidence="3" type="ORF">K8V15_05815</name>
</gene>
<dbReference type="Proteomes" id="UP000712713">
    <property type="component" value="Unassembled WGS sequence"/>
</dbReference>
<evidence type="ECO:0000313" key="4">
    <source>
        <dbReference type="Proteomes" id="UP000712713"/>
    </source>
</evidence>
<protein>
    <submittedName>
        <fullName evidence="3">Flagellar biosynthesis protein FlgA</fullName>
    </submittedName>
</protein>
<reference evidence="3" key="1">
    <citation type="journal article" date="2021" name="PeerJ">
        <title>Extensive microbial diversity within the chicken gut microbiome revealed by metagenomics and culture.</title>
        <authorList>
            <person name="Gilroy R."/>
            <person name="Ravi A."/>
            <person name="Getino M."/>
            <person name="Pursley I."/>
            <person name="Horton D.L."/>
            <person name="Alikhan N.F."/>
            <person name="Baker D."/>
            <person name="Gharbi K."/>
            <person name="Hall N."/>
            <person name="Watson M."/>
            <person name="Adriaenssens E.M."/>
            <person name="Foster-Nyarko E."/>
            <person name="Jarju S."/>
            <person name="Secka A."/>
            <person name="Antonio M."/>
            <person name="Oren A."/>
            <person name="Chaudhuri R.R."/>
            <person name="La Ragione R."/>
            <person name="Hildebrand F."/>
            <person name="Pallen M.J."/>
        </authorList>
    </citation>
    <scope>NUCLEOTIDE SEQUENCE</scope>
    <source>
        <strain evidence="3">ChiGjej3B3-7470</strain>
    </source>
</reference>
<name>A0A921EQ64_9ACTN</name>
<comment type="caution">
    <text evidence="3">The sequence shown here is derived from an EMBL/GenBank/DDBJ whole genome shotgun (WGS) entry which is preliminary data.</text>
</comment>